<dbReference type="AlphaFoldDB" id="A0AAP6GAI5"/>
<comment type="caution">
    <text evidence="2">The sequence shown here is derived from an EMBL/GenBank/DDBJ whole genome shotgun (WGS) entry which is preliminary data.</text>
</comment>
<evidence type="ECO:0000256" key="1">
    <source>
        <dbReference type="SAM" id="MobiDB-lite"/>
    </source>
</evidence>
<feature type="region of interest" description="Disordered" evidence="1">
    <location>
        <begin position="1"/>
        <end position="25"/>
    </location>
</feature>
<evidence type="ECO:0000313" key="2">
    <source>
        <dbReference type="EMBL" id="MDX7921706.1"/>
    </source>
</evidence>
<dbReference type="Proteomes" id="UP001285835">
    <property type="component" value="Unassembled WGS sequence"/>
</dbReference>
<organism evidence="2 3">
    <name type="scientific">Aeromonas media</name>
    <dbReference type="NCBI Taxonomy" id="651"/>
    <lineage>
        <taxon>Bacteria</taxon>
        <taxon>Pseudomonadati</taxon>
        <taxon>Pseudomonadota</taxon>
        <taxon>Gammaproteobacteria</taxon>
        <taxon>Aeromonadales</taxon>
        <taxon>Aeromonadaceae</taxon>
        <taxon>Aeromonas</taxon>
    </lineage>
</organism>
<accession>A0AAP6GAI5</accession>
<protein>
    <submittedName>
        <fullName evidence="2">Uncharacterized protein</fullName>
    </submittedName>
</protein>
<proteinExistence type="predicted"/>
<evidence type="ECO:0000313" key="3">
    <source>
        <dbReference type="Proteomes" id="UP001285835"/>
    </source>
</evidence>
<sequence>MEVRDHPCLSQRPQASQPDPTPARLLTPWYQQHRDQGWEAFPFTPEDGLPDRH</sequence>
<dbReference type="RefSeq" id="WP_202047784.1">
    <property type="nucleotide sequence ID" value="NZ_JAEHIH010000007.1"/>
</dbReference>
<reference evidence="2" key="1">
    <citation type="submission" date="2023-11" db="EMBL/GenBank/DDBJ databases">
        <title>WGS of Aeromonas in Northern Israel.</title>
        <authorList>
            <person name="Hershko Y."/>
        </authorList>
    </citation>
    <scope>NUCLEOTIDE SEQUENCE</scope>
    <source>
        <strain evidence="2">02297</strain>
    </source>
</reference>
<gene>
    <name evidence="2" type="ORF">SJS82_07145</name>
</gene>
<dbReference type="EMBL" id="JAWZXF010000007">
    <property type="protein sequence ID" value="MDX7921706.1"/>
    <property type="molecule type" value="Genomic_DNA"/>
</dbReference>
<name>A0AAP6GAI5_AERME</name>